<dbReference type="InterPro" id="IPR011010">
    <property type="entry name" value="DNA_brk_join_enz"/>
</dbReference>
<accession>A0A7G9RRM1</accession>
<dbReference type="GO" id="GO:0015074">
    <property type="term" value="P:DNA integration"/>
    <property type="evidence" value="ECO:0007669"/>
    <property type="project" value="InterPro"/>
</dbReference>
<dbReference type="RefSeq" id="WP_187598490.1">
    <property type="nucleotide sequence ID" value="NZ_CP060714.1"/>
</dbReference>
<protein>
    <submittedName>
        <fullName evidence="4">Tyrosine-type recombinase/integrase</fullName>
    </submittedName>
</protein>
<organism evidence="4 5">
    <name type="scientific">Diaphorobacter ruginosibacter</name>
    <dbReference type="NCBI Taxonomy" id="1715720"/>
    <lineage>
        <taxon>Bacteria</taxon>
        <taxon>Pseudomonadati</taxon>
        <taxon>Pseudomonadota</taxon>
        <taxon>Betaproteobacteria</taxon>
        <taxon>Burkholderiales</taxon>
        <taxon>Comamonadaceae</taxon>
        <taxon>Diaphorobacter</taxon>
    </lineage>
</organism>
<dbReference type="GO" id="GO:0006310">
    <property type="term" value="P:DNA recombination"/>
    <property type="evidence" value="ECO:0007669"/>
    <property type="project" value="UniProtKB-KW"/>
</dbReference>
<evidence type="ECO:0000259" key="3">
    <source>
        <dbReference type="Pfam" id="PF00589"/>
    </source>
</evidence>
<keyword evidence="1" id="KW-0238">DNA-binding</keyword>
<evidence type="ECO:0000313" key="5">
    <source>
        <dbReference type="Proteomes" id="UP000515811"/>
    </source>
</evidence>
<dbReference type="Pfam" id="PF00436">
    <property type="entry name" value="SSB"/>
    <property type="match status" value="1"/>
</dbReference>
<dbReference type="GO" id="GO:0003697">
    <property type="term" value="F:single-stranded DNA binding"/>
    <property type="evidence" value="ECO:0007669"/>
    <property type="project" value="InterPro"/>
</dbReference>
<dbReference type="Proteomes" id="UP000515811">
    <property type="component" value="Chromosome"/>
</dbReference>
<dbReference type="InterPro" id="IPR012340">
    <property type="entry name" value="NA-bd_OB-fold"/>
</dbReference>
<dbReference type="SUPFAM" id="SSF50249">
    <property type="entry name" value="Nucleic acid-binding proteins"/>
    <property type="match status" value="1"/>
</dbReference>
<dbReference type="InterPro" id="IPR013762">
    <property type="entry name" value="Integrase-like_cat_sf"/>
</dbReference>
<evidence type="ECO:0000256" key="2">
    <source>
        <dbReference type="ARBA" id="ARBA00023172"/>
    </source>
</evidence>
<dbReference type="InterPro" id="IPR002104">
    <property type="entry name" value="Integrase_catalytic"/>
</dbReference>
<dbReference type="Pfam" id="PF00589">
    <property type="entry name" value="Phage_integrase"/>
    <property type="match status" value="1"/>
</dbReference>
<feature type="domain" description="Tyr recombinase" evidence="3">
    <location>
        <begin position="62"/>
        <end position="123"/>
    </location>
</feature>
<dbReference type="SUPFAM" id="SSF56349">
    <property type="entry name" value="DNA breaking-rejoining enzymes"/>
    <property type="match status" value="1"/>
</dbReference>
<dbReference type="KEGG" id="drg:H9K76_05180"/>
<sequence length="151" mass="16922">MAKMYGLMRLGRDAEVKTLPSGKKVANLSLAYNYGQKEGDEYPSQWIDAAFWGTSREASSISDDRMLKRAYAKAGVADFRFHDLCHTWASWHVQSGTPLFCAQGTGRMETLEMVKKYAHLAPEHLAHHANAVIFWSERAHSGKKEAPKHAA</sequence>
<dbReference type="InterPro" id="IPR000424">
    <property type="entry name" value="Primosome_PriB/ssb"/>
</dbReference>
<dbReference type="AlphaFoldDB" id="A0A7G9RRM1"/>
<dbReference type="Gene3D" id="1.10.443.10">
    <property type="entry name" value="Intergrase catalytic core"/>
    <property type="match status" value="1"/>
</dbReference>
<evidence type="ECO:0000313" key="4">
    <source>
        <dbReference type="EMBL" id="QNN58246.1"/>
    </source>
</evidence>
<keyword evidence="5" id="KW-1185">Reference proteome</keyword>
<reference evidence="4 5" key="1">
    <citation type="submission" date="2020-08" db="EMBL/GenBank/DDBJ databases">
        <title>Genome sequence of Diaphorobacter ruginosibacter DSM 27467T.</title>
        <authorList>
            <person name="Hyun D.-W."/>
            <person name="Bae J.-W."/>
        </authorList>
    </citation>
    <scope>NUCLEOTIDE SEQUENCE [LARGE SCALE GENOMIC DNA]</scope>
    <source>
        <strain evidence="4 5">DSM 27467</strain>
    </source>
</reference>
<proteinExistence type="predicted"/>
<keyword evidence="2" id="KW-0233">DNA recombination</keyword>
<evidence type="ECO:0000256" key="1">
    <source>
        <dbReference type="ARBA" id="ARBA00023125"/>
    </source>
</evidence>
<gene>
    <name evidence="4" type="ORF">H9K76_05180</name>
</gene>
<dbReference type="EMBL" id="CP060714">
    <property type="protein sequence ID" value="QNN58246.1"/>
    <property type="molecule type" value="Genomic_DNA"/>
</dbReference>
<name>A0A7G9RRM1_9BURK</name>